<dbReference type="PANTHER" id="PTHR45951">
    <property type="entry name" value="PROTEIN DISPATCHED-RELATED"/>
    <property type="match status" value="1"/>
</dbReference>
<feature type="region of interest" description="Disordered" evidence="7">
    <location>
        <begin position="980"/>
        <end position="1116"/>
    </location>
</feature>
<proteinExistence type="inferred from homology"/>
<reference evidence="10" key="1">
    <citation type="submission" date="2019-08" db="EMBL/GenBank/DDBJ databases">
        <title>The improved chromosome-level genome for the pearl oyster Pinctada fucata martensii using PacBio sequencing and Hi-C.</title>
        <authorList>
            <person name="Zheng Z."/>
        </authorList>
    </citation>
    <scope>NUCLEOTIDE SEQUENCE</scope>
    <source>
        <strain evidence="10">ZZ-2019</strain>
        <tissue evidence="10">Adductor muscle</tissue>
    </source>
</reference>
<evidence type="ECO:0000256" key="6">
    <source>
        <dbReference type="ARBA" id="ARBA00038046"/>
    </source>
</evidence>
<feature type="compositionally biased region" description="Basic and acidic residues" evidence="7">
    <location>
        <begin position="1034"/>
        <end position="1044"/>
    </location>
</feature>
<keyword evidence="4 8" id="KW-0472">Membrane</keyword>
<evidence type="ECO:0000256" key="1">
    <source>
        <dbReference type="ARBA" id="ARBA00004141"/>
    </source>
</evidence>
<feature type="transmembrane region" description="Helical" evidence="8">
    <location>
        <begin position="821"/>
        <end position="842"/>
    </location>
</feature>
<dbReference type="Pfam" id="PF03176">
    <property type="entry name" value="MMPL"/>
    <property type="match status" value="1"/>
</dbReference>
<dbReference type="InterPro" id="IPR000731">
    <property type="entry name" value="SSD"/>
</dbReference>
<evidence type="ECO:0000256" key="8">
    <source>
        <dbReference type="SAM" id="Phobius"/>
    </source>
</evidence>
<sequence length="1116" mass="126374">MAGFEPRGTEISKRMMTYQNLVENKGSKLSLRPLPDDIKELLELDRDTKIKYKSTKNATEIDDESGVIRRSADPEFPFCHIEDGQYNNLARIVYQSSDGSNLFTADKLHQMCNTESTSIQAHHTFPGICQVKESGHCCPSWSLANYVAFLSGKLSCQNITDDDVMAVSRLLQSCAGHYSNRSLTSNCDNSFQHTSSFSRSRSCKGVPKSCTRFNIVYNILHHITDINFVHPTRNSGKPFLTYAVTFLPVAGSISTVELYEHLENVADEMSGDVRIAGAHFGIKYTLFGEYLRSDTLFLGIAAFIIFIVVWLYTTSLFITIMTFIMMFWSLEMAYFVYTMILELVFFPYMNLVAVIIIIAIGADDVFLYSKVWHSAKSSRNNGTLEKIVYDTIKHATLSMFVTSFTTASALLTNTLSSITSIKCFSIYSALVVLCNFLLVLTWLPASIVIYDKWCNCEMWYNPEFSTHRNCCYYVCKIPFKAYEKLSDTLRIFCEKILPFLVVKFRFVWIVIFGCLGLGGVIVIFFYPKVKLPSSENFQVFSSSHLLERYDFMLNKQFWFEKVHKKHAFLPLTFVWGVYPTDDGSHLDPADSGNLVFDKVFDATSSEAQIWLLKFCQHIRKSDFYRRIPGLQITNCFFENFHNNYMSRPCWDGIEDHRPCCNKTDYKLDSVTVFECLMRYIPLLEKTNGVSYSHYSPGPRFHQGRLSAFLVQFLSNTQFSTSYDEIKTFHTTVERFLKDELTTAPKSLKNGWFVSDLGFYDLQHSLATETPIAIGVSLAVVALVTFITTLNILISLLSIISIACVMFVTISIMVLMNWELNILESVVVTVAIGLSVDYTLHYGVSYRLLPDLQRDARVATSTAGISGVISSAALTTFLAGAMMMPSTVLVYQKFGIFLMIIISISWAYSTFFFQSLLCCIGPKGSFGQYHWPSCDCCSNSAHSHVDKTVYSMSESTVSTASTYPHTSSTVSDVREFESVSESLTVTPHPTPHHHPRRSKFRGHYMKARTRSDSPELDPHCRRESHVRFSVSSIEQHIDPDDDHTPYHSKRRSRTDSVFEEPEPEVGSRRASEATAKSEITQSSTLSSKVSEESESADEVEESEKSSPIVIVYSESVT</sequence>
<evidence type="ECO:0000256" key="4">
    <source>
        <dbReference type="ARBA" id="ARBA00023136"/>
    </source>
</evidence>
<dbReference type="AlphaFoldDB" id="A0AA88XYL5"/>
<feature type="transmembrane region" description="Helical" evidence="8">
    <location>
        <begin position="771"/>
        <end position="789"/>
    </location>
</feature>
<feature type="transmembrane region" description="Helical" evidence="8">
    <location>
        <begin position="394"/>
        <end position="412"/>
    </location>
</feature>
<keyword evidence="5" id="KW-0325">Glycoprotein</keyword>
<feature type="transmembrane region" description="Helical" evidence="8">
    <location>
        <begin position="795"/>
        <end position="814"/>
    </location>
</feature>
<dbReference type="Pfam" id="PF02460">
    <property type="entry name" value="Patched"/>
    <property type="match status" value="1"/>
</dbReference>
<evidence type="ECO:0000256" key="7">
    <source>
        <dbReference type="SAM" id="MobiDB-lite"/>
    </source>
</evidence>
<dbReference type="InterPro" id="IPR004869">
    <property type="entry name" value="MMPL_dom"/>
</dbReference>
<dbReference type="Gene3D" id="1.20.1640.10">
    <property type="entry name" value="Multidrug efflux transporter AcrB transmembrane domain"/>
    <property type="match status" value="2"/>
</dbReference>
<dbReference type="Proteomes" id="UP001186944">
    <property type="component" value="Unassembled WGS sequence"/>
</dbReference>
<comment type="caution">
    <text evidence="10">The sequence shown here is derived from an EMBL/GenBank/DDBJ whole genome shotgun (WGS) entry which is preliminary data.</text>
</comment>
<feature type="compositionally biased region" description="Acidic residues" evidence="7">
    <location>
        <begin position="1091"/>
        <end position="1100"/>
    </location>
</feature>
<dbReference type="InterPro" id="IPR052081">
    <property type="entry name" value="Dispatched_Hh_regulator"/>
</dbReference>
<feature type="transmembrane region" description="Helical" evidence="8">
    <location>
        <begin position="862"/>
        <end position="881"/>
    </location>
</feature>
<dbReference type="InterPro" id="IPR003392">
    <property type="entry name" value="PTHD_SSD"/>
</dbReference>
<feature type="transmembrane region" description="Helical" evidence="8">
    <location>
        <begin position="340"/>
        <end position="362"/>
    </location>
</feature>
<evidence type="ECO:0000313" key="11">
    <source>
        <dbReference type="Proteomes" id="UP001186944"/>
    </source>
</evidence>
<organism evidence="10 11">
    <name type="scientific">Pinctada imbricata</name>
    <name type="common">Atlantic pearl-oyster</name>
    <name type="synonym">Pinctada martensii</name>
    <dbReference type="NCBI Taxonomy" id="66713"/>
    <lineage>
        <taxon>Eukaryota</taxon>
        <taxon>Metazoa</taxon>
        <taxon>Spiralia</taxon>
        <taxon>Lophotrochozoa</taxon>
        <taxon>Mollusca</taxon>
        <taxon>Bivalvia</taxon>
        <taxon>Autobranchia</taxon>
        <taxon>Pteriomorphia</taxon>
        <taxon>Pterioida</taxon>
        <taxon>Pterioidea</taxon>
        <taxon>Pteriidae</taxon>
        <taxon>Pinctada</taxon>
    </lineage>
</organism>
<evidence type="ECO:0000256" key="5">
    <source>
        <dbReference type="ARBA" id="ARBA00023180"/>
    </source>
</evidence>
<evidence type="ECO:0000256" key="2">
    <source>
        <dbReference type="ARBA" id="ARBA00022692"/>
    </source>
</evidence>
<dbReference type="PROSITE" id="PS50156">
    <property type="entry name" value="SSD"/>
    <property type="match status" value="1"/>
</dbReference>
<dbReference type="SUPFAM" id="SSF82866">
    <property type="entry name" value="Multidrug efflux transporter AcrB transmembrane domain"/>
    <property type="match status" value="2"/>
</dbReference>
<comment type="subcellular location">
    <subcellularLocation>
        <location evidence="1">Membrane</location>
        <topology evidence="1">Multi-pass membrane protein</topology>
    </subcellularLocation>
</comment>
<dbReference type="GO" id="GO:0007224">
    <property type="term" value="P:smoothened signaling pathway"/>
    <property type="evidence" value="ECO:0007669"/>
    <property type="project" value="TreeGrafter"/>
</dbReference>
<feature type="compositionally biased region" description="Basic residues" evidence="7">
    <location>
        <begin position="989"/>
        <end position="1007"/>
    </location>
</feature>
<dbReference type="GO" id="GO:0022857">
    <property type="term" value="F:transmembrane transporter activity"/>
    <property type="evidence" value="ECO:0007669"/>
    <property type="project" value="TreeGrafter"/>
</dbReference>
<protein>
    <recommendedName>
        <fullName evidence="9">SSD domain-containing protein</fullName>
    </recommendedName>
</protein>
<feature type="transmembrane region" description="Helical" evidence="8">
    <location>
        <begin position="296"/>
        <end position="328"/>
    </location>
</feature>
<evidence type="ECO:0000256" key="3">
    <source>
        <dbReference type="ARBA" id="ARBA00022989"/>
    </source>
</evidence>
<keyword evidence="2 8" id="KW-0812">Transmembrane</keyword>
<dbReference type="PANTHER" id="PTHR45951:SF3">
    <property type="entry name" value="PROTEIN DISPATCHED"/>
    <property type="match status" value="1"/>
</dbReference>
<accession>A0AA88XYL5</accession>
<evidence type="ECO:0000313" key="10">
    <source>
        <dbReference type="EMBL" id="KAK3092676.1"/>
    </source>
</evidence>
<keyword evidence="3 8" id="KW-1133">Transmembrane helix</keyword>
<keyword evidence="11" id="KW-1185">Reference proteome</keyword>
<feature type="compositionally biased region" description="Basic and acidic residues" evidence="7">
    <location>
        <begin position="1008"/>
        <end position="1025"/>
    </location>
</feature>
<dbReference type="GO" id="GO:0016020">
    <property type="term" value="C:membrane"/>
    <property type="evidence" value="ECO:0007669"/>
    <property type="project" value="UniProtKB-SubCell"/>
</dbReference>
<comment type="similarity">
    <text evidence="6">Belongs to the dispatched family.</text>
</comment>
<gene>
    <name evidence="10" type="ORF">FSP39_005755</name>
</gene>
<dbReference type="EMBL" id="VSWD01000009">
    <property type="protein sequence ID" value="KAK3092676.1"/>
    <property type="molecule type" value="Genomic_DNA"/>
</dbReference>
<name>A0AA88XYL5_PINIB</name>
<feature type="transmembrane region" description="Helical" evidence="8">
    <location>
        <begin position="893"/>
        <end position="912"/>
    </location>
</feature>
<evidence type="ECO:0000259" key="9">
    <source>
        <dbReference type="PROSITE" id="PS50156"/>
    </source>
</evidence>
<feature type="transmembrane region" description="Helical" evidence="8">
    <location>
        <begin position="506"/>
        <end position="526"/>
    </location>
</feature>
<feature type="transmembrane region" description="Helical" evidence="8">
    <location>
        <begin position="424"/>
        <end position="443"/>
    </location>
</feature>
<feature type="domain" description="SSD" evidence="9">
    <location>
        <begin position="310"/>
        <end position="449"/>
    </location>
</feature>